<accession>A0AA39H8Y6</accession>
<protein>
    <submittedName>
        <fullName evidence="3">Uncharacterized protein</fullName>
    </submittedName>
</protein>
<proteinExistence type="predicted"/>
<evidence type="ECO:0000256" key="1">
    <source>
        <dbReference type="SAM" id="MobiDB-lite"/>
    </source>
</evidence>
<dbReference type="Proteomes" id="UP001175271">
    <property type="component" value="Unassembled WGS sequence"/>
</dbReference>
<feature type="chain" id="PRO_5041209821" evidence="2">
    <location>
        <begin position="28"/>
        <end position="478"/>
    </location>
</feature>
<evidence type="ECO:0000256" key="2">
    <source>
        <dbReference type="SAM" id="SignalP"/>
    </source>
</evidence>
<feature type="signal peptide" evidence="2">
    <location>
        <begin position="1"/>
        <end position="27"/>
    </location>
</feature>
<sequence>MFAAGRRSTAMLCTFFFVLFLTAPVFGDDKSDESHEARKRRESSTDLTDVKDNDGDNAIIGAMFNISKQLSGEEAVEWDLLMEECNSTSYNSSLTSDEMIVFITAEIKTFFLKFPDVREKFLYLQIGGWGDFEGLFQVAIWINADFAESVIVVSGGQCELEIAIERYIETVSDQNEKIALEELVPDISYCVNDESLSYEEKMTNISMTFAAFFKQHASWKQAIMSIEIEGFGSISYFLDVADMYFRIANFYQLFMVESGETDCRLVVDMTAEVNNAKYKFSRSEKAMLLDFIDNIRVLIAKNASLSVEAKVKAVVYQYSQLMKIGAFLKFRLREFAIGVSFGFGTFGDLIDAYDFGVRFLPTGGPTTMSATTPAQGDCSTVDSVIQVFSGNMTIFYQDTDIYLKKNHGNQAINWHPYLNMCQHRIIMNSTVPSTEKIQKIAFTIKTYIGQNSARADYLYAIQLGHWGTYKELQTCGGY</sequence>
<dbReference type="EMBL" id="JAUCMV010000004">
    <property type="protein sequence ID" value="KAK0401425.1"/>
    <property type="molecule type" value="Genomic_DNA"/>
</dbReference>
<comment type="caution">
    <text evidence="3">The sequence shown here is derived from an EMBL/GenBank/DDBJ whole genome shotgun (WGS) entry which is preliminary data.</text>
</comment>
<name>A0AA39H8Y6_9BILA</name>
<keyword evidence="2" id="KW-0732">Signal</keyword>
<evidence type="ECO:0000313" key="4">
    <source>
        <dbReference type="Proteomes" id="UP001175271"/>
    </source>
</evidence>
<gene>
    <name evidence="3" type="ORF">QR680_015777</name>
</gene>
<dbReference type="AlphaFoldDB" id="A0AA39H8Y6"/>
<organism evidence="3 4">
    <name type="scientific">Steinernema hermaphroditum</name>
    <dbReference type="NCBI Taxonomy" id="289476"/>
    <lineage>
        <taxon>Eukaryota</taxon>
        <taxon>Metazoa</taxon>
        <taxon>Ecdysozoa</taxon>
        <taxon>Nematoda</taxon>
        <taxon>Chromadorea</taxon>
        <taxon>Rhabditida</taxon>
        <taxon>Tylenchina</taxon>
        <taxon>Panagrolaimomorpha</taxon>
        <taxon>Strongyloidoidea</taxon>
        <taxon>Steinernematidae</taxon>
        <taxon>Steinernema</taxon>
    </lineage>
</organism>
<reference evidence="3" key="1">
    <citation type="submission" date="2023-06" db="EMBL/GenBank/DDBJ databases">
        <title>Genomic analysis of the entomopathogenic nematode Steinernema hermaphroditum.</title>
        <authorList>
            <person name="Schwarz E.M."/>
            <person name="Heppert J.K."/>
            <person name="Baniya A."/>
            <person name="Schwartz H.T."/>
            <person name="Tan C.-H."/>
            <person name="Antoshechkin I."/>
            <person name="Sternberg P.W."/>
            <person name="Goodrich-Blair H."/>
            <person name="Dillman A.R."/>
        </authorList>
    </citation>
    <scope>NUCLEOTIDE SEQUENCE</scope>
    <source>
        <strain evidence="3">PS9179</strain>
        <tissue evidence="3">Whole animal</tissue>
    </source>
</reference>
<feature type="region of interest" description="Disordered" evidence="1">
    <location>
        <begin position="29"/>
        <end position="48"/>
    </location>
</feature>
<keyword evidence="4" id="KW-1185">Reference proteome</keyword>
<evidence type="ECO:0000313" key="3">
    <source>
        <dbReference type="EMBL" id="KAK0401425.1"/>
    </source>
</evidence>